<dbReference type="Pfam" id="PF01026">
    <property type="entry name" value="TatD_DNase"/>
    <property type="match status" value="1"/>
</dbReference>
<feature type="binding site" evidence="5">
    <location>
        <position position="176"/>
    </location>
    <ligand>
        <name>a divalent metal cation</name>
        <dbReference type="ChEBI" id="CHEBI:60240"/>
        <label>2</label>
    </ligand>
</feature>
<dbReference type="InterPro" id="IPR032466">
    <property type="entry name" value="Metal_Hydrolase"/>
</dbReference>
<feature type="binding site" evidence="5">
    <location>
        <position position="224"/>
    </location>
    <ligand>
        <name>a divalent metal cation</name>
        <dbReference type="ChEBI" id="CHEBI:60240"/>
        <label>1</label>
    </ligand>
</feature>
<sequence length="310" mass="35476">MSKGIRFIEIGANLTDPIFNGVYRGVQAHTGDFKEMLQRARNAGVEKIIVTAGTVKEAEEAIKLVNTYENLFMTVGCHPTRCKEFEKDPEGPDGYYQKLLNIAKSSDKVVAIGECGLDYDRLHFCPKATQLKYFERQFDLAEETGLPMFLHNRNTGNDFMDLIQKHRHRFKNGIMHSITCTMEEMERAVSLDLYLGINGCSLKTHENLEVAKKVPIEKLMLETDAPWCDIRPTHASYKHLNLSKEEELLYKPPTRKKEKFELGFMVKGRNEPCCIGQVLHVLASIRDENPEELAETIYKNTCEGFNLKHE</sequence>
<reference evidence="6 7" key="1">
    <citation type="submission" date="2015-10" db="EMBL/GenBank/DDBJ databases">
        <title>Genome analyses suggest a sexual origin of heterokaryosis in a supposedly ancient asexual fungus.</title>
        <authorList>
            <person name="Ropars J."/>
            <person name="Sedzielewska K."/>
            <person name="Noel J."/>
            <person name="Charron P."/>
            <person name="Farinelli L."/>
            <person name="Marton T."/>
            <person name="Kruger M."/>
            <person name="Pelin A."/>
            <person name="Brachmann A."/>
            <person name="Corradi N."/>
        </authorList>
    </citation>
    <scope>NUCLEOTIDE SEQUENCE [LARGE SCALE GENOMIC DNA]</scope>
    <source>
        <strain evidence="6 7">A4</strain>
    </source>
</reference>
<dbReference type="CDD" id="cd01310">
    <property type="entry name" value="TatD_DNAse"/>
    <property type="match status" value="1"/>
</dbReference>
<dbReference type="InterPro" id="IPR018228">
    <property type="entry name" value="DNase_TatD-rel_CS"/>
</dbReference>
<dbReference type="PIRSF" id="PIRSF005902">
    <property type="entry name" value="DNase_TatD"/>
    <property type="match status" value="1"/>
</dbReference>
<dbReference type="PANTHER" id="PTHR10060">
    <property type="entry name" value="TATD FAMILY DEOXYRIBONUCLEASE"/>
    <property type="match status" value="1"/>
</dbReference>
<dbReference type="GO" id="GO:0005829">
    <property type="term" value="C:cytosol"/>
    <property type="evidence" value="ECO:0007669"/>
    <property type="project" value="TreeGrafter"/>
</dbReference>
<protein>
    <submittedName>
        <fullName evidence="6">Putative deoxyribonuclease TATDN1-like protein</fullName>
    </submittedName>
</protein>
<proteinExistence type="inferred from homology"/>
<dbReference type="PANTHER" id="PTHR10060:SF15">
    <property type="entry name" value="DEOXYRIBONUCLEASE TATDN1"/>
    <property type="match status" value="1"/>
</dbReference>
<keyword evidence="2" id="KW-0540">Nuclease</keyword>
<comment type="similarity">
    <text evidence="1">Belongs to the metallo-dependent hydrolases superfamily. TatD-type hydrolase family.</text>
</comment>
<dbReference type="VEuPathDB" id="FungiDB:RhiirA1_428960"/>
<dbReference type="Gene3D" id="3.20.20.140">
    <property type="entry name" value="Metal-dependent hydrolases"/>
    <property type="match status" value="1"/>
</dbReference>
<keyword evidence="7" id="KW-1185">Reference proteome</keyword>
<gene>
    <name evidence="6" type="ORF">RhiirA4_391466</name>
</gene>
<dbReference type="GO" id="GO:0046872">
    <property type="term" value="F:metal ion binding"/>
    <property type="evidence" value="ECO:0007669"/>
    <property type="project" value="UniProtKB-KW"/>
</dbReference>
<dbReference type="VEuPathDB" id="FungiDB:FUN_004496"/>
<name>A0A2I1FUN2_9GLOM</name>
<comment type="caution">
    <text evidence="6">The sequence shown here is derived from an EMBL/GenBank/DDBJ whole genome shotgun (WGS) entry which is preliminary data.</text>
</comment>
<feature type="binding site" evidence="5">
    <location>
        <position position="114"/>
    </location>
    <ligand>
        <name>a divalent metal cation</name>
        <dbReference type="ChEBI" id="CHEBI:60240"/>
        <label>1</label>
    </ligand>
</feature>
<keyword evidence="3 5" id="KW-0479">Metal-binding</keyword>
<dbReference type="PROSITE" id="PS01091">
    <property type="entry name" value="TATD_3"/>
    <property type="match status" value="1"/>
</dbReference>
<organism evidence="6 7">
    <name type="scientific">Rhizophagus irregularis</name>
    <dbReference type="NCBI Taxonomy" id="588596"/>
    <lineage>
        <taxon>Eukaryota</taxon>
        <taxon>Fungi</taxon>
        <taxon>Fungi incertae sedis</taxon>
        <taxon>Mucoromycota</taxon>
        <taxon>Glomeromycotina</taxon>
        <taxon>Glomeromycetes</taxon>
        <taxon>Glomerales</taxon>
        <taxon>Glomeraceae</taxon>
        <taxon>Rhizophagus</taxon>
    </lineage>
</organism>
<dbReference type="FunFam" id="3.20.20.140:FF:000040">
    <property type="entry name" value="Putative tatD related deoxyribonuclease"/>
    <property type="match status" value="1"/>
</dbReference>
<dbReference type="Proteomes" id="UP000234323">
    <property type="component" value="Unassembled WGS sequence"/>
</dbReference>
<dbReference type="SUPFAM" id="SSF51556">
    <property type="entry name" value="Metallo-dependent hydrolases"/>
    <property type="match status" value="1"/>
</dbReference>
<evidence type="ECO:0000313" key="6">
    <source>
        <dbReference type="EMBL" id="PKY38099.1"/>
    </source>
</evidence>
<evidence type="ECO:0000256" key="1">
    <source>
        <dbReference type="ARBA" id="ARBA00009275"/>
    </source>
</evidence>
<evidence type="ECO:0000256" key="2">
    <source>
        <dbReference type="ARBA" id="ARBA00022722"/>
    </source>
</evidence>
<dbReference type="InterPro" id="IPR050891">
    <property type="entry name" value="TatD-type_Hydrolase"/>
</dbReference>
<dbReference type="InterPro" id="IPR001130">
    <property type="entry name" value="TatD-like"/>
</dbReference>
<keyword evidence="4" id="KW-0378">Hydrolase</keyword>
<evidence type="ECO:0000256" key="4">
    <source>
        <dbReference type="ARBA" id="ARBA00022801"/>
    </source>
</evidence>
<dbReference type="AlphaFoldDB" id="A0A2I1FUN2"/>
<evidence type="ECO:0000256" key="3">
    <source>
        <dbReference type="ARBA" id="ARBA00022723"/>
    </source>
</evidence>
<dbReference type="VEuPathDB" id="FungiDB:RhiirFUN_006656"/>
<dbReference type="GO" id="GO:0008296">
    <property type="term" value="F:3'-5'-DNA exonuclease activity"/>
    <property type="evidence" value="ECO:0007669"/>
    <property type="project" value="TreeGrafter"/>
</dbReference>
<evidence type="ECO:0000256" key="5">
    <source>
        <dbReference type="PIRSR" id="PIRSR005902-1"/>
    </source>
</evidence>
<accession>A0A2I1FUN2</accession>
<evidence type="ECO:0000313" key="7">
    <source>
        <dbReference type="Proteomes" id="UP000234323"/>
    </source>
</evidence>
<feature type="binding site" evidence="5">
    <location>
        <position position="151"/>
    </location>
    <ligand>
        <name>a divalent metal cation</name>
        <dbReference type="ChEBI" id="CHEBI:60240"/>
        <label>2</label>
    </ligand>
</feature>
<dbReference type="EMBL" id="LLXI01000018">
    <property type="protein sequence ID" value="PKY38099.1"/>
    <property type="molecule type" value="Genomic_DNA"/>
</dbReference>